<keyword evidence="1" id="KW-0472">Membrane</keyword>
<dbReference type="EMBL" id="JBBUKT010000006">
    <property type="protein sequence ID" value="MEK7952121.1"/>
    <property type="molecule type" value="Genomic_DNA"/>
</dbReference>
<feature type="transmembrane region" description="Helical" evidence="1">
    <location>
        <begin position="46"/>
        <end position="66"/>
    </location>
</feature>
<accession>A0ABU9AWL9</accession>
<protein>
    <submittedName>
        <fullName evidence="2">Uncharacterized protein</fullName>
    </submittedName>
</protein>
<feature type="transmembrane region" description="Helical" evidence="1">
    <location>
        <begin position="72"/>
        <end position="89"/>
    </location>
</feature>
<keyword evidence="3" id="KW-1185">Reference proteome</keyword>
<sequence>MIEDFSNLLPFADLIALRPSSYAFRIAIAVSAFFASLNIESTIKRAICFVVVLLTGAGLLLTGITHGTVVDILLGLAGLGAAGYSWWFTRH</sequence>
<comment type="caution">
    <text evidence="2">The sequence shown here is derived from an EMBL/GenBank/DDBJ whole genome shotgun (WGS) entry which is preliminary data.</text>
</comment>
<feature type="transmembrane region" description="Helical" evidence="1">
    <location>
        <begin position="20"/>
        <end position="39"/>
    </location>
</feature>
<name>A0ABU9AWL9_9BACT</name>
<evidence type="ECO:0000256" key="1">
    <source>
        <dbReference type="SAM" id="Phobius"/>
    </source>
</evidence>
<keyword evidence="1" id="KW-1133">Transmembrane helix</keyword>
<organism evidence="2 3">
    <name type="scientific">Luteolibacter soli</name>
    <dbReference type="NCBI Taxonomy" id="3135280"/>
    <lineage>
        <taxon>Bacteria</taxon>
        <taxon>Pseudomonadati</taxon>
        <taxon>Verrucomicrobiota</taxon>
        <taxon>Verrucomicrobiia</taxon>
        <taxon>Verrucomicrobiales</taxon>
        <taxon>Verrucomicrobiaceae</taxon>
        <taxon>Luteolibacter</taxon>
    </lineage>
</organism>
<keyword evidence="1" id="KW-0812">Transmembrane</keyword>
<dbReference type="Proteomes" id="UP001371305">
    <property type="component" value="Unassembled WGS sequence"/>
</dbReference>
<reference evidence="2 3" key="1">
    <citation type="submission" date="2024-04" db="EMBL/GenBank/DDBJ databases">
        <title>Luteolibacter sp. isolated from soil.</title>
        <authorList>
            <person name="An J."/>
        </authorList>
    </citation>
    <scope>NUCLEOTIDE SEQUENCE [LARGE SCALE GENOMIC DNA]</scope>
    <source>
        <strain evidence="2 3">Y139</strain>
    </source>
</reference>
<evidence type="ECO:0000313" key="2">
    <source>
        <dbReference type="EMBL" id="MEK7952121.1"/>
    </source>
</evidence>
<gene>
    <name evidence="2" type="ORF">WKV53_16535</name>
</gene>
<dbReference type="RefSeq" id="WP_341405879.1">
    <property type="nucleotide sequence ID" value="NZ_JBBUKT010000006.1"/>
</dbReference>
<evidence type="ECO:0000313" key="3">
    <source>
        <dbReference type="Proteomes" id="UP001371305"/>
    </source>
</evidence>
<proteinExistence type="predicted"/>